<reference evidence="4" key="1">
    <citation type="journal article" date="2022" name="Front. Genet.">
        <title>Chromosome-Scale Assembly of the Dendrobium nobile Genome Provides Insights Into the Molecular Mechanism of the Biosynthesis of the Medicinal Active Ingredient of Dendrobium.</title>
        <authorList>
            <person name="Xu Q."/>
            <person name="Niu S.-C."/>
            <person name="Li K.-L."/>
            <person name="Zheng P.-J."/>
            <person name="Zhang X.-J."/>
            <person name="Jia Y."/>
            <person name="Liu Y."/>
            <person name="Niu Y.-X."/>
            <person name="Yu L.-H."/>
            <person name="Chen D.-F."/>
            <person name="Zhang G.-Q."/>
        </authorList>
    </citation>
    <scope>NUCLEOTIDE SEQUENCE</scope>
    <source>
        <tissue evidence="4">Leaf</tissue>
    </source>
</reference>
<evidence type="ECO:0000256" key="1">
    <source>
        <dbReference type="ARBA" id="ARBA00022676"/>
    </source>
</evidence>
<dbReference type="PANTHER" id="PTHR46686:SF5">
    <property type="entry name" value="GLYCOSYLTRANSFERASE"/>
    <property type="match status" value="1"/>
</dbReference>
<dbReference type="PANTHER" id="PTHR46686">
    <property type="entry name" value="GLYCOSYLTRANSFERASE"/>
    <property type="match status" value="1"/>
</dbReference>
<keyword evidence="1" id="KW-0328">Glycosyltransferase</keyword>
<comment type="caution">
    <text evidence="4">The sequence shown here is derived from an EMBL/GenBank/DDBJ whole genome shotgun (WGS) entry which is preliminary data.</text>
</comment>
<dbReference type="InterPro" id="IPR001296">
    <property type="entry name" value="Glyco_trans_1"/>
</dbReference>
<gene>
    <name evidence="4" type="ORF">KFK09_026261</name>
</gene>
<accession>A0A8T3A7A7</accession>
<dbReference type="InterPro" id="IPR028098">
    <property type="entry name" value="Glyco_trans_4-like_N"/>
</dbReference>
<protein>
    <submittedName>
        <fullName evidence="4">Uncharacterized protein</fullName>
    </submittedName>
</protein>
<feature type="domain" description="Glycosyltransferase subfamily 4-like N-terminal" evidence="3">
    <location>
        <begin position="106"/>
        <end position="280"/>
    </location>
</feature>
<keyword evidence="5" id="KW-1185">Reference proteome</keyword>
<evidence type="ECO:0000259" key="3">
    <source>
        <dbReference type="Pfam" id="PF13439"/>
    </source>
</evidence>
<dbReference type="Pfam" id="PF00534">
    <property type="entry name" value="Glycos_transf_1"/>
    <property type="match status" value="1"/>
</dbReference>
<dbReference type="CDD" id="cd03801">
    <property type="entry name" value="GT4_PimA-like"/>
    <property type="match status" value="1"/>
</dbReference>
<evidence type="ECO:0000313" key="4">
    <source>
        <dbReference type="EMBL" id="KAI0491998.1"/>
    </source>
</evidence>
<feature type="domain" description="Glycosyl transferase family 1" evidence="2">
    <location>
        <begin position="294"/>
        <end position="458"/>
    </location>
</feature>
<organism evidence="4 5">
    <name type="scientific">Dendrobium nobile</name>
    <name type="common">Orchid</name>
    <dbReference type="NCBI Taxonomy" id="94219"/>
    <lineage>
        <taxon>Eukaryota</taxon>
        <taxon>Viridiplantae</taxon>
        <taxon>Streptophyta</taxon>
        <taxon>Embryophyta</taxon>
        <taxon>Tracheophyta</taxon>
        <taxon>Spermatophyta</taxon>
        <taxon>Magnoliopsida</taxon>
        <taxon>Liliopsida</taxon>
        <taxon>Asparagales</taxon>
        <taxon>Orchidaceae</taxon>
        <taxon>Epidendroideae</taxon>
        <taxon>Malaxideae</taxon>
        <taxon>Dendrobiinae</taxon>
        <taxon>Dendrobium</taxon>
    </lineage>
</organism>
<evidence type="ECO:0000259" key="2">
    <source>
        <dbReference type="Pfam" id="PF00534"/>
    </source>
</evidence>
<dbReference type="EMBL" id="JAGYWB010000018">
    <property type="protein sequence ID" value="KAI0491998.1"/>
    <property type="molecule type" value="Genomic_DNA"/>
</dbReference>
<dbReference type="SUPFAM" id="SSF53756">
    <property type="entry name" value="UDP-Glycosyltransferase/glycogen phosphorylase"/>
    <property type="match status" value="1"/>
</dbReference>
<evidence type="ECO:0000313" key="5">
    <source>
        <dbReference type="Proteomes" id="UP000829196"/>
    </source>
</evidence>
<dbReference type="SMR" id="A0A8T3A7A7"/>
<dbReference type="OrthoDB" id="734129at2759"/>
<name>A0A8T3A7A7_DENNO</name>
<dbReference type="AlphaFoldDB" id="A0A8T3A7A7"/>
<dbReference type="Gene3D" id="3.40.50.2000">
    <property type="entry name" value="Glycogen Phosphorylase B"/>
    <property type="match status" value="2"/>
</dbReference>
<keyword evidence="1" id="KW-0808">Transferase</keyword>
<proteinExistence type="predicted"/>
<dbReference type="Pfam" id="PF13439">
    <property type="entry name" value="Glyco_transf_4"/>
    <property type="match status" value="1"/>
</dbReference>
<dbReference type="Proteomes" id="UP000829196">
    <property type="component" value="Unassembled WGS sequence"/>
</dbReference>
<sequence>MAIAGTTLRPKKPSFITLPSSTLIQFLFISALLLLLLLLLFSISPSIPCIPSTPSPYPSPSPSPSWSGDLRLADFSWNSLPFPSNHLRPPLKIAVFSRKWPSSSSPGGMERHALTLYSALSLRGHQIHVFTSSLDQRPTSVNSPHLHLLSGPWRCDEAFSLFEEEHAISPFDVVHSESVALFHRFAHRIPNLAVSWHGISLEALHSSIYQDLLRRSHHEPLSPSFNRTLASAIYKVLDEIRFFHSYAHHVAISDSTGEILRDVYQIPHGRVHVILNGVDEHDFRPDLELGMAFREELGVPEDANLVMGVAGRLVKDKGHPLLFQAFAEITKRHPKVYLVVAGSGPWEQRYRELGGKVIVAGALPPAKLRAFYNSIDVFVNPTLRPQGLDLTLMEAMQCGTPVIATRFPSIKGSVVVREELGIMFSPNAAELEHAMEKAVGEGKERMAERGRACREYAKEMFTARKMAMAYERLFLCIKNESFCRYPLEFD</sequence>
<dbReference type="GO" id="GO:0016757">
    <property type="term" value="F:glycosyltransferase activity"/>
    <property type="evidence" value="ECO:0007669"/>
    <property type="project" value="UniProtKB-KW"/>
</dbReference>